<dbReference type="AlphaFoldDB" id="A0A5B9QEN5"/>
<reference evidence="2 3" key="1">
    <citation type="submission" date="2019-08" db="EMBL/GenBank/DDBJ databases">
        <title>Deep-cultivation of Planctomycetes and their phenomic and genomic characterization uncovers novel biology.</title>
        <authorList>
            <person name="Wiegand S."/>
            <person name="Jogler M."/>
            <person name="Boedeker C."/>
            <person name="Pinto D."/>
            <person name="Vollmers J."/>
            <person name="Rivas-Marin E."/>
            <person name="Kohn T."/>
            <person name="Peeters S.H."/>
            <person name="Heuer A."/>
            <person name="Rast P."/>
            <person name="Oberbeckmann S."/>
            <person name="Bunk B."/>
            <person name="Jeske O."/>
            <person name="Meyerdierks A."/>
            <person name="Storesund J.E."/>
            <person name="Kallscheuer N."/>
            <person name="Luecker S."/>
            <person name="Lage O.M."/>
            <person name="Pohl T."/>
            <person name="Merkel B.J."/>
            <person name="Hornburger P."/>
            <person name="Mueller R.-W."/>
            <person name="Bruemmer F."/>
            <person name="Labrenz M."/>
            <person name="Spormann A.M."/>
            <person name="Op den Camp H."/>
            <person name="Overmann J."/>
            <person name="Amann R."/>
            <person name="Jetten M.S.M."/>
            <person name="Mascher T."/>
            <person name="Medema M.H."/>
            <person name="Devos D.P."/>
            <person name="Kaster A.-K."/>
            <person name="Ovreas L."/>
            <person name="Rohde M."/>
            <person name="Galperin M.Y."/>
            <person name="Jogler C."/>
        </authorList>
    </citation>
    <scope>NUCLEOTIDE SEQUENCE [LARGE SCALE GENOMIC DNA]</scope>
    <source>
        <strain evidence="2 3">Pr1d</strain>
    </source>
</reference>
<dbReference type="KEGG" id="bgok:Pr1d_34090"/>
<dbReference type="PANTHER" id="PTHR45431:SF3">
    <property type="entry name" value="RHODANESE-LIKE DOMAIN-CONTAINING PROTEIN 15, CHLOROPLASTIC"/>
    <property type="match status" value="1"/>
</dbReference>
<name>A0A5B9QEN5_9BACT</name>
<dbReference type="InterPro" id="IPR001763">
    <property type="entry name" value="Rhodanese-like_dom"/>
</dbReference>
<dbReference type="PANTHER" id="PTHR45431">
    <property type="entry name" value="RHODANESE-LIKE DOMAIN-CONTAINING PROTEIN 15, CHLOROPLASTIC"/>
    <property type="match status" value="1"/>
</dbReference>
<keyword evidence="3" id="KW-1185">Reference proteome</keyword>
<evidence type="ECO:0000259" key="1">
    <source>
        <dbReference type="PROSITE" id="PS50206"/>
    </source>
</evidence>
<sequence length="214" mass="23443">MQTTIHLGMFLDQTAAVNMLFGLAVIIAVGVVTPVACAQETKAEIPEAKQTTLGLYVTPVQAYEKWKAAPEKVKVIDVRTPEEYAFVGHAEMAWNIPVAFVEYQRKDGKTAYGARPNPNFVAEVKKLVGPNDSLLLMCRSGGRSAMAINQLAAAGFKNVYNITDGFEGDKVEDPGSVFFGKRMRNGWKNSAPWIYDVDPEKVILEEGASKETDP</sequence>
<dbReference type="SMART" id="SM00450">
    <property type="entry name" value="RHOD"/>
    <property type="match status" value="1"/>
</dbReference>
<protein>
    <submittedName>
        <fullName evidence="2">Molybdopterin biosynthesis protein MoeB</fullName>
    </submittedName>
</protein>
<feature type="domain" description="Rhodanese" evidence="1">
    <location>
        <begin position="69"/>
        <end position="178"/>
    </location>
</feature>
<dbReference type="Gene3D" id="3.40.250.10">
    <property type="entry name" value="Rhodanese-like domain"/>
    <property type="match status" value="1"/>
</dbReference>
<dbReference type="SUPFAM" id="SSF52821">
    <property type="entry name" value="Rhodanese/Cell cycle control phosphatase"/>
    <property type="match status" value="1"/>
</dbReference>
<gene>
    <name evidence="2" type="ORF">Pr1d_34090</name>
</gene>
<dbReference type="RefSeq" id="WP_210417738.1">
    <property type="nucleotide sequence ID" value="NZ_CP042913.1"/>
</dbReference>
<dbReference type="InterPro" id="IPR036873">
    <property type="entry name" value="Rhodanese-like_dom_sf"/>
</dbReference>
<accession>A0A5B9QEN5</accession>
<evidence type="ECO:0000313" key="3">
    <source>
        <dbReference type="Proteomes" id="UP000323917"/>
    </source>
</evidence>
<dbReference type="EMBL" id="CP042913">
    <property type="protein sequence ID" value="QEG36100.1"/>
    <property type="molecule type" value="Genomic_DNA"/>
</dbReference>
<evidence type="ECO:0000313" key="2">
    <source>
        <dbReference type="EMBL" id="QEG36100.1"/>
    </source>
</evidence>
<organism evidence="2 3">
    <name type="scientific">Bythopirellula goksoeyrii</name>
    <dbReference type="NCBI Taxonomy" id="1400387"/>
    <lineage>
        <taxon>Bacteria</taxon>
        <taxon>Pseudomonadati</taxon>
        <taxon>Planctomycetota</taxon>
        <taxon>Planctomycetia</taxon>
        <taxon>Pirellulales</taxon>
        <taxon>Lacipirellulaceae</taxon>
        <taxon>Bythopirellula</taxon>
    </lineage>
</organism>
<dbReference type="InterPro" id="IPR052367">
    <property type="entry name" value="Thiosulfate_ST/Rhodanese-like"/>
</dbReference>
<dbReference type="Proteomes" id="UP000323917">
    <property type="component" value="Chromosome"/>
</dbReference>
<dbReference type="Pfam" id="PF00581">
    <property type="entry name" value="Rhodanese"/>
    <property type="match status" value="1"/>
</dbReference>
<dbReference type="PROSITE" id="PS50206">
    <property type="entry name" value="RHODANESE_3"/>
    <property type="match status" value="1"/>
</dbReference>
<proteinExistence type="predicted"/>